<reference evidence="1" key="1">
    <citation type="submission" date="2023-06" db="EMBL/GenBank/DDBJ databases">
        <authorList>
            <consortium name="Lawrence Berkeley National Laboratory"/>
            <person name="Ahrendt S."/>
            <person name="Sahu N."/>
            <person name="Indic B."/>
            <person name="Wong-Bajracharya J."/>
            <person name="Merenyi Z."/>
            <person name="Ke H.-M."/>
            <person name="Monk M."/>
            <person name="Kocsube S."/>
            <person name="Drula E."/>
            <person name="Lipzen A."/>
            <person name="Balint B."/>
            <person name="Henrissat B."/>
            <person name="Andreopoulos B."/>
            <person name="Martin F.M."/>
            <person name="Harder C.B."/>
            <person name="Rigling D."/>
            <person name="Ford K.L."/>
            <person name="Foster G.D."/>
            <person name="Pangilinan J."/>
            <person name="Papanicolaou A."/>
            <person name="Barry K."/>
            <person name="LaButti K."/>
            <person name="Viragh M."/>
            <person name="Koriabine M."/>
            <person name="Yan M."/>
            <person name="Riley R."/>
            <person name="Champramary S."/>
            <person name="Plett K.L."/>
            <person name="Tsai I.J."/>
            <person name="Slot J."/>
            <person name="Sipos G."/>
            <person name="Plett J."/>
            <person name="Nagy L.G."/>
            <person name="Grigoriev I.V."/>
        </authorList>
    </citation>
    <scope>NUCLEOTIDE SEQUENCE</scope>
    <source>
        <strain evidence="1">FPL87.14</strain>
    </source>
</reference>
<dbReference type="EMBL" id="JAUEPT010000045">
    <property type="protein sequence ID" value="KAK0438014.1"/>
    <property type="molecule type" value="Genomic_DNA"/>
</dbReference>
<comment type="caution">
    <text evidence="1">The sequence shown here is derived from an EMBL/GenBank/DDBJ whole genome shotgun (WGS) entry which is preliminary data.</text>
</comment>
<dbReference type="AlphaFoldDB" id="A0AA39J964"/>
<gene>
    <name evidence="1" type="ORF">EV421DRAFT_1972431</name>
</gene>
<organism evidence="1 2">
    <name type="scientific">Armillaria borealis</name>
    <dbReference type="NCBI Taxonomy" id="47425"/>
    <lineage>
        <taxon>Eukaryota</taxon>
        <taxon>Fungi</taxon>
        <taxon>Dikarya</taxon>
        <taxon>Basidiomycota</taxon>
        <taxon>Agaricomycotina</taxon>
        <taxon>Agaricomycetes</taxon>
        <taxon>Agaricomycetidae</taxon>
        <taxon>Agaricales</taxon>
        <taxon>Marasmiineae</taxon>
        <taxon>Physalacriaceae</taxon>
        <taxon>Armillaria</taxon>
    </lineage>
</organism>
<protein>
    <submittedName>
        <fullName evidence="1">Uncharacterized protein</fullName>
    </submittedName>
</protein>
<dbReference type="Proteomes" id="UP001175226">
    <property type="component" value="Unassembled WGS sequence"/>
</dbReference>
<name>A0AA39J964_9AGAR</name>
<evidence type="ECO:0000313" key="1">
    <source>
        <dbReference type="EMBL" id="KAK0438014.1"/>
    </source>
</evidence>
<keyword evidence="2" id="KW-1185">Reference proteome</keyword>
<sequence>MNTEDRRQAPDGDTRKLLYYLDLALESTEAGQEAAVINFVAKLLEMLGYDGGYNKIVYMRHALPFVICGVTSLARADICVMDNEILFFVRISLDSKDPAIAAYAGKNEILVNSHHLPPLQDITFHAIAMVGTSPIFYKLTVTADLSNAVQKERILKPKHAFFEQSRDFDVLGGIQTILGKLN</sequence>
<proteinExistence type="predicted"/>
<evidence type="ECO:0000313" key="2">
    <source>
        <dbReference type="Proteomes" id="UP001175226"/>
    </source>
</evidence>
<accession>A0AA39J964</accession>